<dbReference type="AlphaFoldDB" id="A0A3N0AWS8"/>
<dbReference type="InterPro" id="IPR036390">
    <property type="entry name" value="WH_DNA-bd_sf"/>
</dbReference>
<evidence type="ECO:0000256" key="3">
    <source>
        <dbReference type="ARBA" id="ARBA00023125"/>
    </source>
</evidence>
<dbReference type="GO" id="GO:0005829">
    <property type="term" value="C:cytosol"/>
    <property type="evidence" value="ECO:0007669"/>
    <property type="project" value="TreeGrafter"/>
</dbReference>
<evidence type="ECO:0000313" key="7">
    <source>
        <dbReference type="Proteomes" id="UP000269591"/>
    </source>
</evidence>
<dbReference type="SUPFAM" id="SSF53850">
    <property type="entry name" value="Periplasmic binding protein-like II"/>
    <property type="match status" value="1"/>
</dbReference>
<keyword evidence="3" id="KW-0238">DNA-binding</keyword>
<organism evidence="6 7">
    <name type="scientific">Slackia equolifaciens</name>
    <dbReference type="NCBI Taxonomy" id="498718"/>
    <lineage>
        <taxon>Bacteria</taxon>
        <taxon>Bacillati</taxon>
        <taxon>Actinomycetota</taxon>
        <taxon>Coriobacteriia</taxon>
        <taxon>Eggerthellales</taxon>
        <taxon>Eggerthellaceae</taxon>
        <taxon>Slackia</taxon>
    </lineage>
</organism>
<dbReference type="Gene3D" id="1.10.10.10">
    <property type="entry name" value="Winged helix-like DNA-binding domain superfamily/Winged helix DNA-binding domain"/>
    <property type="match status" value="1"/>
</dbReference>
<feature type="domain" description="HTH lysR-type" evidence="5">
    <location>
        <begin position="61"/>
        <end position="118"/>
    </location>
</feature>
<evidence type="ECO:0000313" key="6">
    <source>
        <dbReference type="EMBL" id="RNL39060.1"/>
    </source>
</evidence>
<gene>
    <name evidence="6" type="ORF">DMP06_08010</name>
</gene>
<dbReference type="InterPro" id="IPR050950">
    <property type="entry name" value="HTH-type_LysR_regulators"/>
</dbReference>
<proteinExistence type="inferred from homology"/>
<comment type="similarity">
    <text evidence="1">Belongs to the LysR transcriptional regulatory family.</text>
</comment>
<comment type="caution">
    <text evidence="6">The sequence shown here is derived from an EMBL/GenBank/DDBJ whole genome shotgun (WGS) entry which is preliminary data.</text>
</comment>
<dbReference type="CDD" id="cd05466">
    <property type="entry name" value="PBP2_LTTR_substrate"/>
    <property type="match status" value="1"/>
</dbReference>
<dbReference type="Pfam" id="PF00126">
    <property type="entry name" value="HTH_1"/>
    <property type="match status" value="1"/>
</dbReference>
<evidence type="ECO:0000256" key="2">
    <source>
        <dbReference type="ARBA" id="ARBA00023015"/>
    </source>
</evidence>
<sequence length="365" mass="39087">MGGSSESRFFMLGPLLRLAYFDASFVTIGARIVFPPTAYVMMPVSGKAPSGVSVGVGRGIVDIRQLEYFVQAAEAGSFSAAAKKVYVTQQAISAAVSSLEHELGLPLFDRHPSGVSLTDFGSRALDAAERIIGQVGDLKLTALQYKSAWEGVVGFAYASAAIPSTGGSFSLRSLQEFKNEYPNVDLRVFESSSDACLAAIEHGTADVALVAGRPDAKYFESIKVADARFKVAMSVSHPLADKESIHFSDLKGVPIFPPPDLNLTVRLLTAACERYGFRPTYAMMPFSVENAYDFVKRGEGVNFTPVHLALNETEGIVYKPLADEDDFSLSLYLAYGEAGKIKPAARLLRSYIASCCGVSLDGGAV</sequence>
<dbReference type="GO" id="GO:0003700">
    <property type="term" value="F:DNA-binding transcription factor activity"/>
    <property type="evidence" value="ECO:0007669"/>
    <property type="project" value="InterPro"/>
</dbReference>
<keyword evidence="4" id="KW-0804">Transcription</keyword>
<dbReference type="SUPFAM" id="SSF46785">
    <property type="entry name" value="Winged helix' DNA-binding domain"/>
    <property type="match status" value="1"/>
</dbReference>
<dbReference type="PANTHER" id="PTHR30419">
    <property type="entry name" value="HTH-TYPE TRANSCRIPTIONAL REGULATOR YBHD"/>
    <property type="match status" value="1"/>
</dbReference>
<keyword evidence="7" id="KW-1185">Reference proteome</keyword>
<dbReference type="FunFam" id="1.10.10.10:FF:000001">
    <property type="entry name" value="LysR family transcriptional regulator"/>
    <property type="match status" value="1"/>
</dbReference>
<dbReference type="InterPro" id="IPR000847">
    <property type="entry name" value="LysR_HTH_N"/>
</dbReference>
<dbReference type="Proteomes" id="UP000269591">
    <property type="component" value="Unassembled WGS sequence"/>
</dbReference>
<evidence type="ECO:0000259" key="5">
    <source>
        <dbReference type="PROSITE" id="PS50931"/>
    </source>
</evidence>
<protein>
    <recommendedName>
        <fullName evidence="5">HTH lysR-type domain-containing protein</fullName>
    </recommendedName>
</protein>
<accession>A0A3N0AWS8</accession>
<dbReference type="Gene3D" id="3.40.190.290">
    <property type="match status" value="1"/>
</dbReference>
<dbReference type="EMBL" id="QIBX01000014">
    <property type="protein sequence ID" value="RNL39060.1"/>
    <property type="molecule type" value="Genomic_DNA"/>
</dbReference>
<dbReference type="InterPro" id="IPR005119">
    <property type="entry name" value="LysR_subst-bd"/>
</dbReference>
<dbReference type="RefSeq" id="WP_123209215.1">
    <property type="nucleotide sequence ID" value="NZ_QIBX01000014.1"/>
</dbReference>
<reference evidence="7" key="1">
    <citation type="submission" date="2018-05" db="EMBL/GenBank/DDBJ databases">
        <title>Genome Sequencing of selected type strains of the family Eggerthellaceae.</title>
        <authorList>
            <person name="Danylec N."/>
            <person name="Stoll D.A."/>
            <person name="Doetsch A."/>
            <person name="Huch M."/>
        </authorList>
    </citation>
    <scope>NUCLEOTIDE SEQUENCE [LARGE SCALE GENOMIC DNA]</scope>
    <source>
        <strain evidence="7">DSM 24851</strain>
    </source>
</reference>
<dbReference type="PROSITE" id="PS50931">
    <property type="entry name" value="HTH_LYSR"/>
    <property type="match status" value="1"/>
</dbReference>
<dbReference type="OrthoDB" id="3286335at2"/>
<keyword evidence="2" id="KW-0805">Transcription regulation</keyword>
<name>A0A3N0AWS8_9ACTN</name>
<dbReference type="Pfam" id="PF03466">
    <property type="entry name" value="LysR_substrate"/>
    <property type="match status" value="1"/>
</dbReference>
<dbReference type="InterPro" id="IPR036388">
    <property type="entry name" value="WH-like_DNA-bd_sf"/>
</dbReference>
<dbReference type="GO" id="GO:0003677">
    <property type="term" value="F:DNA binding"/>
    <property type="evidence" value="ECO:0007669"/>
    <property type="project" value="UniProtKB-KW"/>
</dbReference>
<dbReference type="PRINTS" id="PR00039">
    <property type="entry name" value="HTHLYSR"/>
</dbReference>
<evidence type="ECO:0000256" key="4">
    <source>
        <dbReference type="ARBA" id="ARBA00023163"/>
    </source>
</evidence>
<evidence type="ECO:0000256" key="1">
    <source>
        <dbReference type="ARBA" id="ARBA00009437"/>
    </source>
</evidence>